<organism evidence="2 3">
    <name type="scientific">Marinobacter confluentis</name>
    <dbReference type="NCBI Taxonomy" id="1697557"/>
    <lineage>
        <taxon>Bacteria</taxon>
        <taxon>Pseudomonadati</taxon>
        <taxon>Pseudomonadota</taxon>
        <taxon>Gammaproteobacteria</taxon>
        <taxon>Pseudomonadales</taxon>
        <taxon>Marinobacteraceae</taxon>
        <taxon>Marinobacter</taxon>
    </lineage>
</organism>
<evidence type="ECO:0000313" key="3">
    <source>
        <dbReference type="Proteomes" id="UP000298325"/>
    </source>
</evidence>
<proteinExistence type="predicted"/>
<gene>
    <name evidence="2" type="ORF">E5Q11_07700</name>
</gene>
<keyword evidence="1" id="KW-0812">Transmembrane</keyword>
<feature type="transmembrane region" description="Helical" evidence="1">
    <location>
        <begin position="57"/>
        <end position="76"/>
    </location>
</feature>
<feature type="transmembrane region" description="Helical" evidence="1">
    <location>
        <begin position="30"/>
        <end position="50"/>
    </location>
</feature>
<dbReference type="EMBL" id="SRPF01000002">
    <property type="protein sequence ID" value="TGN40712.1"/>
    <property type="molecule type" value="Genomic_DNA"/>
</dbReference>
<evidence type="ECO:0000256" key="1">
    <source>
        <dbReference type="SAM" id="Phobius"/>
    </source>
</evidence>
<feature type="transmembrane region" description="Helical" evidence="1">
    <location>
        <begin position="88"/>
        <end position="111"/>
    </location>
</feature>
<comment type="caution">
    <text evidence="2">The sequence shown here is derived from an EMBL/GenBank/DDBJ whole genome shotgun (WGS) entry which is preliminary data.</text>
</comment>
<protein>
    <submittedName>
        <fullName evidence="2">Uncharacterized protein</fullName>
    </submittedName>
</protein>
<dbReference type="AlphaFoldDB" id="A0A4Z1CIL6"/>
<keyword evidence="1" id="KW-0472">Membrane</keyword>
<sequence length="118" mass="12639">MLVVIGIILPYLARLPRGSEWLGQYTDAGLSGWLLISGLNAIAWGAILAISFTYERPASLIAPCLLGFGYLAWSHGTLDLSTNPNAPIALVIIPVYALLPIGVGGVIGFVMDRIFRRS</sequence>
<dbReference type="OrthoDB" id="7030930at2"/>
<name>A0A4Z1CIL6_9GAMM</name>
<accession>A0A4Z1CIL6</accession>
<evidence type="ECO:0000313" key="2">
    <source>
        <dbReference type="EMBL" id="TGN40712.1"/>
    </source>
</evidence>
<dbReference type="Proteomes" id="UP000298325">
    <property type="component" value="Unassembled WGS sequence"/>
</dbReference>
<keyword evidence="1" id="KW-1133">Transmembrane helix</keyword>
<keyword evidence="3" id="KW-1185">Reference proteome</keyword>
<reference evidence="2 3" key="1">
    <citation type="submission" date="2019-04" db="EMBL/GenBank/DDBJ databases">
        <authorList>
            <person name="Park S."/>
            <person name="Yoon J.-H."/>
        </authorList>
    </citation>
    <scope>NUCLEOTIDE SEQUENCE [LARGE SCALE GENOMIC DNA]</scope>
    <source>
        <strain evidence="2 3">HJM-18</strain>
    </source>
</reference>